<reference evidence="1 2" key="1">
    <citation type="submission" date="2018-12" db="EMBL/GenBank/DDBJ databases">
        <authorList>
            <person name="Li K."/>
        </authorList>
    </citation>
    <scope>NUCLEOTIDE SEQUENCE [LARGE SCALE GENOMIC DNA]</scope>
    <source>
        <strain evidence="2">CR22</strain>
    </source>
</reference>
<proteinExistence type="predicted"/>
<sequence>MIPLILIGAVVLGAGMVFGYSSVIVGLVLMLAGLIGLTAFMSTPGAVRRPGDRETVVERRYMGNHDDHRNYRA</sequence>
<accession>A0A3Q9BVI7</accession>
<gene>
    <name evidence="1" type="ORF">EJC51_04780</name>
</gene>
<dbReference type="Proteomes" id="UP000280197">
    <property type="component" value="Chromosome"/>
</dbReference>
<evidence type="ECO:0000313" key="1">
    <source>
        <dbReference type="EMBL" id="AZP15471.1"/>
    </source>
</evidence>
<organism evidence="1 2">
    <name type="scientific">Streptomyces aquilus</name>
    <dbReference type="NCBI Taxonomy" id="2548456"/>
    <lineage>
        <taxon>Bacteria</taxon>
        <taxon>Bacillati</taxon>
        <taxon>Actinomycetota</taxon>
        <taxon>Actinomycetes</taxon>
        <taxon>Kitasatosporales</taxon>
        <taxon>Streptomycetaceae</taxon>
        <taxon>Streptomyces</taxon>
    </lineage>
</organism>
<keyword evidence="2" id="KW-1185">Reference proteome</keyword>
<dbReference type="KEGG" id="saqu:EJC51_04780"/>
<protein>
    <submittedName>
        <fullName evidence="1">Uncharacterized protein</fullName>
    </submittedName>
</protein>
<dbReference type="EMBL" id="CP034463">
    <property type="protein sequence ID" value="AZP15471.1"/>
    <property type="molecule type" value="Genomic_DNA"/>
</dbReference>
<evidence type="ECO:0000313" key="2">
    <source>
        <dbReference type="Proteomes" id="UP000280197"/>
    </source>
</evidence>
<name>A0A3Q9BVI7_9ACTN</name>
<dbReference type="AlphaFoldDB" id="A0A3Q9BVI7"/>
<dbReference type="RefSeq" id="WP_126269850.1">
    <property type="nucleotide sequence ID" value="NZ_CP034463.1"/>
</dbReference>